<accession>A0A2N3YMJ4</accession>
<keyword evidence="3" id="KW-1185">Reference proteome</keyword>
<reference evidence="2 3" key="1">
    <citation type="submission" date="2017-12" db="EMBL/GenBank/DDBJ databases">
        <title>Sequencing the genomes of 1000 Actinobacteria strains.</title>
        <authorList>
            <person name="Klenk H.-P."/>
        </authorList>
    </citation>
    <scope>NUCLEOTIDE SEQUENCE [LARGE SCALE GENOMIC DNA]</scope>
    <source>
        <strain evidence="2 3">DSM 12806</strain>
    </source>
</reference>
<feature type="transmembrane region" description="Helical" evidence="1">
    <location>
        <begin position="42"/>
        <end position="63"/>
    </location>
</feature>
<sequence length="76" mass="8061">MRRRMWTESGLAAVTAVLAVVTAVDAEWVEWLFGVDPDGGSGALELGLVVALAVVSLVLAALARRHRLAARRPQPA</sequence>
<evidence type="ECO:0000313" key="2">
    <source>
        <dbReference type="EMBL" id="PKW28073.1"/>
    </source>
</evidence>
<proteinExistence type="predicted"/>
<name>A0A2N3YMJ4_9MICO</name>
<dbReference type="RefSeq" id="WP_101396503.1">
    <property type="nucleotide sequence ID" value="NZ_PJNE01000001.1"/>
</dbReference>
<evidence type="ECO:0000313" key="3">
    <source>
        <dbReference type="Proteomes" id="UP000233781"/>
    </source>
</evidence>
<evidence type="ECO:0000256" key="1">
    <source>
        <dbReference type="SAM" id="Phobius"/>
    </source>
</evidence>
<protein>
    <submittedName>
        <fullName evidence="2">Uncharacterized protein</fullName>
    </submittedName>
</protein>
<dbReference type="Proteomes" id="UP000233781">
    <property type="component" value="Unassembled WGS sequence"/>
</dbReference>
<keyword evidence="1" id="KW-0812">Transmembrane</keyword>
<keyword evidence="1" id="KW-1133">Transmembrane helix</keyword>
<organism evidence="2 3">
    <name type="scientific">Phycicoccus duodecadis</name>
    <dbReference type="NCBI Taxonomy" id="173053"/>
    <lineage>
        <taxon>Bacteria</taxon>
        <taxon>Bacillati</taxon>
        <taxon>Actinomycetota</taxon>
        <taxon>Actinomycetes</taxon>
        <taxon>Micrococcales</taxon>
        <taxon>Intrasporangiaceae</taxon>
        <taxon>Phycicoccus</taxon>
    </lineage>
</organism>
<dbReference type="EMBL" id="PJNE01000001">
    <property type="protein sequence ID" value="PKW28073.1"/>
    <property type="molecule type" value="Genomic_DNA"/>
</dbReference>
<keyword evidence="1" id="KW-0472">Membrane</keyword>
<gene>
    <name evidence="2" type="ORF">ATL31_2928</name>
</gene>
<comment type="caution">
    <text evidence="2">The sequence shown here is derived from an EMBL/GenBank/DDBJ whole genome shotgun (WGS) entry which is preliminary data.</text>
</comment>
<dbReference type="AlphaFoldDB" id="A0A2N3YMJ4"/>